<keyword evidence="1" id="KW-0812">Transmembrane</keyword>
<gene>
    <name evidence="3" type="ORF">Dbus_chr2Rg929</name>
</gene>
<reference evidence="3 4" key="1">
    <citation type="submission" date="2015-08" db="EMBL/GenBank/DDBJ databases">
        <title>Ancestral chromatin configuration constrains chromatin evolution on differentiating sex chromosomes in Drosophila.</title>
        <authorList>
            <person name="Zhou Q."/>
            <person name="Bachtrog D."/>
        </authorList>
    </citation>
    <scope>NUCLEOTIDE SEQUENCE [LARGE SCALE GENOMIC DNA]</scope>
    <source>
        <tissue evidence="3">Whole larvae</tissue>
    </source>
</reference>
<dbReference type="OMA" id="PWRNITN"/>
<feature type="signal peptide" evidence="2">
    <location>
        <begin position="1"/>
        <end position="18"/>
    </location>
</feature>
<organism evidence="3 4">
    <name type="scientific">Drosophila busckii</name>
    <name type="common">Fruit fly</name>
    <dbReference type="NCBI Taxonomy" id="30019"/>
    <lineage>
        <taxon>Eukaryota</taxon>
        <taxon>Metazoa</taxon>
        <taxon>Ecdysozoa</taxon>
        <taxon>Arthropoda</taxon>
        <taxon>Hexapoda</taxon>
        <taxon>Insecta</taxon>
        <taxon>Pterygota</taxon>
        <taxon>Neoptera</taxon>
        <taxon>Endopterygota</taxon>
        <taxon>Diptera</taxon>
        <taxon>Brachycera</taxon>
        <taxon>Muscomorpha</taxon>
        <taxon>Ephydroidea</taxon>
        <taxon>Drosophilidae</taxon>
        <taxon>Drosophila</taxon>
    </lineage>
</organism>
<evidence type="ECO:0000313" key="3">
    <source>
        <dbReference type="EMBL" id="ALC41350.1"/>
    </source>
</evidence>
<name>A0A0M4EUH5_DROBS</name>
<evidence type="ECO:0000313" key="4">
    <source>
        <dbReference type="Proteomes" id="UP000494163"/>
    </source>
</evidence>
<keyword evidence="4" id="KW-1185">Reference proteome</keyword>
<keyword evidence="1" id="KW-0472">Membrane</keyword>
<dbReference type="Proteomes" id="UP000494163">
    <property type="component" value="Chromosome 2R"/>
</dbReference>
<protein>
    <submittedName>
        <fullName evidence="3">CG15674</fullName>
    </submittedName>
</protein>
<keyword evidence="2" id="KW-0732">Signal</keyword>
<evidence type="ECO:0000256" key="1">
    <source>
        <dbReference type="SAM" id="Phobius"/>
    </source>
</evidence>
<dbReference type="STRING" id="30019.A0A0M4EUH5"/>
<keyword evidence="1" id="KW-1133">Transmembrane helix</keyword>
<dbReference type="SMR" id="A0A0M4EUH5"/>
<proteinExistence type="predicted"/>
<evidence type="ECO:0000256" key="2">
    <source>
        <dbReference type="SAM" id="SignalP"/>
    </source>
</evidence>
<feature type="chain" id="PRO_5005793902" evidence="2">
    <location>
        <begin position="19"/>
        <end position="443"/>
    </location>
</feature>
<feature type="non-terminal residue" evidence="3">
    <location>
        <position position="443"/>
    </location>
</feature>
<dbReference type="AlphaFoldDB" id="A0A0M4EUH5"/>
<feature type="non-terminal residue" evidence="3">
    <location>
        <position position="1"/>
    </location>
</feature>
<feature type="transmembrane region" description="Helical" evidence="1">
    <location>
        <begin position="396"/>
        <end position="419"/>
    </location>
</feature>
<accession>A0A0M4EUH5</accession>
<dbReference type="EMBL" id="CP012524">
    <property type="protein sequence ID" value="ALC41350.1"/>
    <property type="molecule type" value="Genomic_DNA"/>
</dbReference>
<sequence length="443" mass="50214">IALLSCGVLLSTCGLCLAYQERPDFCIDTEPLLLDDISKQVFVLSEKQLRCNVTATTLTAKEKESLIDTLCRDHGSTLGQHSHHHYFKLHNGELNGRGTQQDICAQSARSMLAWVPYKTMLLQYGHELNPKERLSYMAKATSVEREKTELCHFRHTDLVNGVQDNLFTCVVMIFEDNFYGVEDNINVLVELQPLMYQLRNITYSPWRNVTNSYKMRLGSSVLRNPSGQRKPIYGSINYAFVEKIRLNISSVYGQSSLKRLPLLLEHRGSVLELDAAGVGGMDVQEQAYFGRTMDAKTEVQLQVIGQWMDQHREFTADIYEYYGHGLLLYKQAIAGGRVTFVRIDSTEPAFEAPESQNLAKASLFVDPAAMPAKLSVNSSVSEWHEEQQEDENNSSFYPWFVLSCLLIGIVVLVLVYGVVRVNNKKNQQRQKYELPNANKPPPT</sequence>
<dbReference type="OrthoDB" id="7718910at2759"/>